<feature type="signal peptide" evidence="1">
    <location>
        <begin position="1"/>
        <end position="23"/>
    </location>
</feature>
<evidence type="ECO:0000313" key="2">
    <source>
        <dbReference type="EMBL" id="SNR72688.1"/>
    </source>
</evidence>
<keyword evidence="1" id="KW-0732">Signal</keyword>
<dbReference type="EMBL" id="FZOB01000004">
    <property type="protein sequence ID" value="SNR72688.1"/>
    <property type="molecule type" value="Genomic_DNA"/>
</dbReference>
<dbReference type="OrthoDB" id="9767539at2"/>
<proteinExistence type="predicted"/>
<evidence type="ECO:0000313" key="3">
    <source>
        <dbReference type="Proteomes" id="UP000198405"/>
    </source>
</evidence>
<sequence>MRKALVAVTVMGLVAGFAATASATEVNVGGKITVTGTKVESDAASYYDTTTEVKVGVDAKISENLTAKVTIKADDDSDNGGSTNKWVEIDEGYFKLSNMFNTPLCGKFGYFGVNVGDSKIVDESLDAAMLGVKTDYGVAYAVVGEARADITTYVVGGFKGDLKPFGIGGAFEIADLYQDTMDKNVFYGKVAPEFEVDFGKVGVSVEGAVDDNGNFFGVGASLDNEMFGAKIAYDVYSDGFVSPLEDYDYAEVLDNSNFVNPAIITVEASVKPTDKVKLSAAYVNFDGDTPSPVQNNKYESESEIDLKASYKYTDNLKLSAGLYLPSAGVDYQAEVKVALSF</sequence>
<dbReference type="SUPFAM" id="SSF56935">
    <property type="entry name" value="Porins"/>
    <property type="match status" value="1"/>
</dbReference>
<organism evidence="2 3">
    <name type="scientific">Desulfurobacterium atlanticum</name>
    <dbReference type="NCBI Taxonomy" id="240169"/>
    <lineage>
        <taxon>Bacteria</taxon>
        <taxon>Pseudomonadati</taxon>
        <taxon>Aquificota</taxon>
        <taxon>Aquificia</taxon>
        <taxon>Desulfurobacteriales</taxon>
        <taxon>Desulfurobacteriaceae</taxon>
        <taxon>Desulfurobacterium</taxon>
    </lineage>
</organism>
<reference evidence="3" key="1">
    <citation type="submission" date="2017-06" db="EMBL/GenBank/DDBJ databases">
        <authorList>
            <person name="Varghese N."/>
            <person name="Submissions S."/>
        </authorList>
    </citation>
    <scope>NUCLEOTIDE SEQUENCE [LARGE SCALE GENOMIC DNA]</scope>
    <source>
        <strain evidence="3">DSM 15668</strain>
    </source>
</reference>
<feature type="chain" id="PRO_5013076784" description="Porin" evidence="1">
    <location>
        <begin position="24"/>
        <end position="341"/>
    </location>
</feature>
<gene>
    <name evidence="2" type="ORF">SAMN06265340_10462</name>
</gene>
<keyword evidence="3" id="KW-1185">Reference proteome</keyword>
<evidence type="ECO:0000256" key="1">
    <source>
        <dbReference type="SAM" id="SignalP"/>
    </source>
</evidence>
<dbReference type="AlphaFoldDB" id="A0A238YPF5"/>
<dbReference type="RefSeq" id="WP_089322815.1">
    <property type="nucleotide sequence ID" value="NZ_FZOB01000004.1"/>
</dbReference>
<dbReference type="Proteomes" id="UP000198405">
    <property type="component" value="Unassembled WGS sequence"/>
</dbReference>
<accession>A0A238YPF5</accession>
<evidence type="ECO:0008006" key="4">
    <source>
        <dbReference type="Google" id="ProtNLM"/>
    </source>
</evidence>
<protein>
    <recommendedName>
        <fullName evidence="4">Porin</fullName>
    </recommendedName>
</protein>
<name>A0A238YPF5_9BACT</name>